<dbReference type="EMBL" id="CADIKF010000046">
    <property type="protein sequence ID" value="CAB3766449.1"/>
    <property type="molecule type" value="Genomic_DNA"/>
</dbReference>
<proteinExistence type="predicted"/>
<gene>
    <name evidence="1" type="ORF">LMG29739_04833</name>
</gene>
<dbReference type="Proteomes" id="UP000494329">
    <property type="component" value="Unassembled WGS sequence"/>
</dbReference>
<name>A0A6J5EIV0_9BURK</name>
<protein>
    <submittedName>
        <fullName evidence="1">Uncharacterized protein</fullName>
    </submittedName>
</protein>
<organism evidence="1 2">
    <name type="scientific">Paraburkholderia solisilvae</name>
    <dbReference type="NCBI Taxonomy" id="624376"/>
    <lineage>
        <taxon>Bacteria</taxon>
        <taxon>Pseudomonadati</taxon>
        <taxon>Pseudomonadota</taxon>
        <taxon>Betaproteobacteria</taxon>
        <taxon>Burkholderiales</taxon>
        <taxon>Burkholderiaceae</taxon>
        <taxon>Paraburkholderia</taxon>
    </lineage>
</organism>
<evidence type="ECO:0000313" key="1">
    <source>
        <dbReference type="EMBL" id="CAB3766449.1"/>
    </source>
</evidence>
<sequence length="160" mass="17343">MGSGWLASGHVYNASRPATTHLQCGRTAHTAQLPIKAGALLQEPLRGFLATRSPLTPPSLQAALFGDPGLCAGCMREVGLKVAQRRTHVLMAQDALDRLDRRTVFAKQRGESAAQPVSRTRRRMHAIMQWAWATPYDDGSMGAHLMSETGSELIAALELL</sequence>
<keyword evidence="2" id="KW-1185">Reference proteome</keyword>
<evidence type="ECO:0000313" key="2">
    <source>
        <dbReference type="Proteomes" id="UP000494329"/>
    </source>
</evidence>
<reference evidence="1 2" key="1">
    <citation type="submission" date="2020-04" db="EMBL/GenBank/DDBJ databases">
        <authorList>
            <person name="De Canck E."/>
        </authorList>
    </citation>
    <scope>NUCLEOTIDE SEQUENCE [LARGE SCALE GENOMIC DNA]</scope>
    <source>
        <strain evidence="1 2">LMG 29739</strain>
    </source>
</reference>
<dbReference type="AlphaFoldDB" id="A0A6J5EIV0"/>
<accession>A0A6J5EIV0</accession>